<dbReference type="CDD" id="cd02440">
    <property type="entry name" value="AdoMet_MTases"/>
    <property type="match status" value="1"/>
</dbReference>
<keyword evidence="2" id="KW-0808">Transferase</keyword>
<gene>
    <name evidence="2" type="ORF">LKD36_08895</name>
</gene>
<evidence type="ECO:0000313" key="2">
    <source>
        <dbReference type="EMBL" id="MCC2126297.1"/>
    </source>
</evidence>
<evidence type="ECO:0000313" key="3">
    <source>
        <dbReference type="Proteomes" id="UP001198220"/>
    </source>
</evidence>
<organism evidence="2 3">
    <name type="scientific">Hominiventricola filiformis</name>
    <dbReference type="NCBI Taxonomy" id="2885352"/>
    <lineage>
        <taxon>Bacteria</taxon>
        <taxon>Bacillati</taxon>
        <taxon>Bacillota</taxon>
        <taxon>Clostridia</taxon>
        <taxon>Lachnospirales</taxon>
        <taxon>Lachnospiraceae</taxon>
        <taxon>Hominiventricola</taxon>
    </lineage>
</organism>
<comment type="caution">
    <text evidence="2">The sequence shown here is derived from an EMBL/GenBank/DDBJ whole genome shotgun (WGS) entry which is preliminary data.</text>
</comment>
<name>A0AAE3A880_9FIRM</name>
<dbReference type="InterPro" id="IPR029063">
    <property type="entry name" value="SAM-dependent_MTases_sf"/>
</dbReference>
<dbReference type="Pfam" id="PF13679">
    <property type="entry name" value="Methyltransf_32"/>
    <property type="match status" value="1"/>
</dbReference>
<dbReference type="EMBL" id="JAJEPS010000007">
    <property type="protein sequence ID" value="MCC2126297.1"/>
    <property type="molecule type" value="Genomic_DNA"/>
</dbReference>
<dbReference type="Gene3D" id="3.40.50.150">
    <property type="entry name" value="Vaccinia Virus protein VP39"/>
    <property type="match status" value="1"/>
</dbReference>
<dbReference type="SUPFAM" id="SSF53335">
    <property type="entry name" value="S-adenosyl-L-methionine-dependent methyltransferases"/>
    <property type="match status" value="1"/>
</dbReference>
<dbReference type="InterPro" id="IPR025714">
    <property type="entry name" value="Methyltranfer_dom"/>
</dbReference>
<dbReference type="AlphaFoldDB" id="A0AAE3A880"/>
<dbReference type="PANTHER" id="PTHR13369">
    <property type="match status" value="1"/>
</dbReference>
<dbReference type="Proteomes" id="UP001198220">
    <property type="component" value="Unassembled WGS sequence"/>
</dbReference>
<sequence>MQAEKSELQKIIQTIWSSELYKIILSNPTGEGTYRKIVLNRQKKGWQAEQYTEKQVFHENLPEGKVQDYLMENMSSAFRQCGAWDGTFEHTVRISKKGKVTGMKKRTAQTEAPKAKMENNRKKNYLLEEGTVIPPLVDMGIFTAEGKVVRSMYDKYRQINRFVELIDDEIDALPKDQTIRIIDFGCGKSYLTFILYYYLVELKKRDVEITGLDLKADVIAHCNKAAEKYGYDKLHFQVGDIGGYETEEQIDMVISLHACDTATDYALYHAIRWKAKLIFSVPCCQHELNKQMKSDNLSILTRYGIVKERTAALMTDAIRGNLLTESGYRTQLLEFVDLSHTPKNLLIRAVRSMIPASAKKQARAEVDAIEKEFGLQPTLDTLLHGKEA</sequence>
<dbReference type="GO" id="GO:0008168">
    <property type="term" value="F:methyltransferase activity"/>
    <property type="evidence" value="ECO:0007669"/>
    <property type="project" value="UniProtKB-KW"/>
</dbReference>
<accession>A0AAE3A880</accession>
<dbReference type="PANTHER" id="PTHR13369:SF3">
    <property type="entry name" value="METHYLTRANSFERASE DOMAIN-CONTAINING PROTEIN"/>
    <property type="match status" value="1"/>
</dbReference>
<keyword evidence="3" id="KW-1185">Reference proteome</keyword>
<dbReference type="GO" id="GO:0005737">
    <property type="term" value="C:cytoplasm"/>
    <property type="evidence" value="ECO:0007669"/>
    <property type="project" value="TreeGrafter"/>
</dbReference>
<dbReference type="RefSeq" id="WP_308459402.1">
    <property type="nucleotide sequence ID" value="NZ_JAJEPS010000007.1"/>
</dbReference>
<evidence type="ECO:0000259" key="1">
    <source>
        <dbReference type="Pfam" id="PF13679"/>
    </source>
</evidence>
<feature type="domain" description="Methyltransferase" evidence="1">
    <location>
        <begin position="154"/>
        <end position="291"/>
    </location>
</feature>
<dbReference type="GO" id="GO:0032259">
    <property type="term" value="P:methylation"/>
    <property type="evidence" value="ECO:0007669"/>
    <property type="project" value="UniProtKB-KW"/>
</dbReference>
<proteinExistence type="predicted"/>
<keyword evidence="2" id="KW-0489">Methyltransferase</keyword>
<protein>
    <submittedName>
        <fullName evidence="2">SAM-dependent methyltransferase</fullName>
    </submittedName>
</protein>
<reference evidence="2 3" key="1">
    <citation type="submission" date="2021-10" db="EMBL/GenBank/DDBJ databases">
        <title>Anaerobic single-cell dispensing facilitates the cultivation of human gut bacteria.</title>
        <authorList>
            <person name="Afrizal A."/>
        </authorList>
    </citation>
    <scope>NUCLEOTIDE SEQUENCE [LARGE SCALE GENOMIC DNA]</scope>
    <source>
        <strain evidence="2 3">CLA-AA-H276</strain>
    </source>
</reference>